<evidence type="ECO:0000259" key="6">
    <source>
        <dbReference type="Pfam" id="PF02631"/>
    </source>
</evidence>
<dbReference type="GO" id="GO:0006282">
    <property type="term" value="P:regulation of DNA repair"/>
    <property type="evidence" value="ECO:0007669"/>
    <property type="project" value="UniProtKB-UniRule"/>
</dbReference>
<keyword evidence="4 5" id="KW-0963">Cytoplasm</keyword>
<evidence type="ECO:0000259" key="7">
    <source>
        <dbReference type="Pfam" id="PF21981"/>
    </source>
</evidence>
<dbReference type="InterPro" id="IPR053926">
    <property type="entry name" value="RecX_HTH_1st"/>
</dbReference>
<dbReference type="InterPro" id="IPR036388">
    <property type="entry name" value="WH-like_DNA-bd_sf"/>
</dbReference>
<keyword evidence="10" id="KW-1185">Reference proteome</keyword>
<dbReference type="InterPro" id="IPR053925">
    <property type="entry name" value="RecX_HTH_3rd"/>
</dbReference>
<name>A0A9X2S9G0_9BACL</name>
<feature type="domain" description="RecX second three-helical" evidence="6">
    <location>
        <begin position="119"/>
        <end position="159"/>
    </location>
</feature>
<organism evidence="9 10">
    <name type="scientific">Paenibacillus soyae</name>
    <dbReference type="NCBI Taxonomy" id="2969249"/>
    <lineage>
        <taxon>Bacteria</taxon>
        <taxon>Bacillati</taxon>
        <taxon>Bacillota</taxon>
        <taxon>Bacilli</taxon>
        <taxon>Bacillales</taxon>
        <taxon>Paenibacillaceae</taxon>
        <taxon>Paenibacillus</taxon>
    </lineage>
</organism>
<dbReference type="PANTHER" id="PTHR33602:SF1">
    <property type="entry name" value="REGULATORY PROTEIN RECX FAMILY PROTEIN"/>
    <property type="match status" value="1"/>
</dbReference>
<dbReference type="GO" id="GO:0005737">
    <property type="term" value="C:cytoplasm"/>
    <property type="evidence" value="ECO:0007669"/>
    <property type="project" value="UniProtKB-SubCell"/>
</dbReference>
<protein>
    <recommendedName>
        <fullName evidence="3 5">Regulatory protein RecX</fullName>
    </recommendedName>
</protein>
<evidence type="ECO:0000256" key="2">
    <source>
        <dbReference type="ARBA" id="ARBA00009695"/>
    </source>
</evidence>
<proteinExistence type="inferred from homology"/>
<feature type="domain" description="RecX first three-helical" evidence="8">
    <location>
        <begin position="73"/>
        <end position="112"/>
    </location>
</feature>
<evidence type="ECO:0000256" key="1">
    <source>
        <dbReference type="ARBA" id="ARBA00004496"/>
    </source>
</evidence>
<accession>A0A9X2S9G0</accession>
<evidence type="ECO:0000256" key="3">
    <source>
        <dbReference type="ARBA" id="ARBA00018111"/>
    </source>
</evidence>
<dbReference type="Gene3D" id="1.10.10.10">
    <property type="entry name" value="Winged helix-like DNA-binding domain superfamily/Winged helix DNA-binding domain"/>
    <property type="match status" value="3"/>
</dbReference>
<comment type="subcellular location">
    <subcellularLocation>
        <location evidence="1 5">Cytoplasm</location>
    </subcellularLocation>
</comment>
<evidence type="ECO:0000313" key="10">
    <source>
        <dbReference type="Proteomes" id="UP001141950"/>
    </source>
</evidence>
<comment type="function">
    <text evidence="5">Modulates RecA activity.</text>
</comment>
<sequence length="234" mass="27299">MNEEFAELAEEQKIESVDRDKKEKRRYLIYTETEEPVLSVHEDIMIRYRLMKGRTITPSEIVHIRNEDERYRAYVLAIAYLGAKPRTRKAIGQYLTRKEFQQENIEYALNRLESEQLVDDEQYARQFAGSRLRSGLKGRLMIKQELQQRGISKQAAAEAISELDSDSELAAAKKLAEKKFRSVKGDRNQRRMKLTAFLMRRGFPGSVVREALKGLDWKEENGHDEEEDGVLLDN</sequence>
<comment type="caution">
    <text evidence="9">The sequence shown here is derived from an EMBL/GenBank/DDBJ whole genome shotgun (WGS) entry which is preliminary data.</text>
</comment>
<reference evidence="9" key="1">
    <citation type="submission" date="2022-08" db="EMBL/GenBank/DDBJ databases">
        <title>The genomic sequence of strain Paenibacillus sp. SCIV0701.</title>
        <authorList>
            <person name="Zhao H."/>
        </authorList>
    </citation>
    <scope>NUCLEOTIDE SEQUENCE</scope>
    <source>
        <strain evidence="9">SCIV0701</strain>
    </source>
</reference>
<dbReference type="InterPro" id="IPR003783">
    <property type="entry name" value="Regulatory_RecX"/>
</dbReference>
<dbReference type="InterPro" id="IPR053924">
    <property type="entry name" value="RecX_HTH_2nd"/>
</dbReference>
<gene>
    <name evidence="5" type="primary">recX</name>
    <name evidence="9" type="ORF">NQZ67_14465</name>
</gene>
<dbReference type="EMBL" id="JANIPJ010000009">
    <property type="protein sequence ID" value="MCR2805086.1"/>
    <property type="molecule type" value="Genomic_DNA"/>
</dbReference>
<feature type="domain" description="RecX third three-helical" evidence="7">
    <location>
        <begin position="166"/>
        <end position="212"/>
    </location>
</feature>
<dbReference type="RefSeq" id="WP_257446892.1">
    <property type="nucleotide sequence ID" value="NZ_JANIPJ010000009.1"/>
</dbReference>
<dbReference type="Pfam" id="PF21981">
    <property type="entry name" value="RecX_HTH3"/>
    <property type="match status" value="1"/>
</dbReference>
<dbReference type="Proteomes" id="UP001141950">
    <property type="component" value="Unassembled WGS sequence"/>
</dbReference>
<dbReference type="Pfam" id="PF21982">
    <property type="entry name" value="RecX_HTH1"/>
    <property type="match status" value="1"/>
</dbReference>
<evidence type="ECO:0000259" key="8">
    <source>
        <dbReference type="Pfam" id="PF21982"/>
    </source>
</evidence>
<dbReference type="HAMAP" id="MF_01114">
    <property type="entry name" value="RecX"/>
    <property type="match status" value="1"/>
</dbReference>
<dbReference type="PANTHER" id="PTHR33602">
    <property type="entry name" value="REGULATORY PROTEIN RECX FAMILY PROTEIN"/>
    <property type="match status" value="1"/>
</dbReference>
<evidence type="ECO:0000256" key="4">
    <source>
        <dbReference type="ARBA" id="ARBA00022490"/>
    </source>
</evidence>
<dbReference type="Pfam" id="PF02631">
    <property type="entry name" value="RecX_HTH2"/>
    <property type="match status" value="1"/>
</dbReference>
<comment type="similarity">
    <text evidence="2 5">Belongs to the RecX family.</text>
</comment>
<dbReference type="AlphaFoldDB" id="A0A9X2S9G0"/>
<evidence type="ECO:0000313" key="9">
    <source>
        <dbReference type="EMBL" id="MCR2805086.1"/>
    </source>
</evidence>
<evidence type="ECO:0000256" key="5">
    <source>
        <dbReference type="HAMAP-Rule" id="MF_01114"/>
    </source>
</evidence>